<evidence type="ECO:0000256" key="1">
    <source>
        <dbReference type="SAM" id="Phobius"/>
    </source>
</evidence>
<keyword evidence="1" id="KW-0812">Transmembrane</keyword>
<feature type="transmembrane region" description="Helical" evidence="1">
    <location>
        <begin position="27"/>
        <end position="49"/>
    </location>
</feature>
<dbReference type="Proteomes" id="UP001165122">
    <property type="component" value="Unassembled WGS sequence"/>
</dbReference>
<organism evidence="2 3">
    <name type="scientific">Triparma laevis f. longispina</name>
    <dbReference type="NCBI Taxonomy" id="1714387"/>
    <lineage>
        <taxon>Eukaryota</taxon>
        <taxon>Sar</taxon>
        <taxon>Stramenopiles</taxon>
        <taxon>Ochrophyta</taxon>
        <taxon>Bolidophyceae</taxon>
        <taxon>Parmales</taxon>
        <taxon>Triparmaceae</taxon>
        <taxon>Triparma</taxon>
    </lineage>
</organism>
<reference evidence="3" key="1">
    <citation type="journal article" date="2023" name="Commun. Biol.">
        <title>Genome analysis of Parmales, the sister group of diatoms, reveals the evolutionary specialization of diatoms from phago-mixotrophs to photoautotrophs.</title>
        <authorList>
            <person name="Ban H."/>
            <person name="Sato S."/>
            <person name="Yoshikawa S."/>
            <person name="Yamada K."/>
            <person name="Nakamura Y."/>
            <person name="Ichinomiya M."/>
            <person name="Sato N."/>
            <person name="Blanc-Mathieu R."/>
            <person name="Endo H."/>
            <person name="Kuwata A."/>
            <person name="Ogata H."/>
        </authorList>
    </citation>
    <scope>NUCLEOTIDE SEQUENCE [LARGE SCALE GENOMIC DNA]</scope>
    <source>
        <strain evidence="3">NIES 3700</strain>
    </source>
</reference>
<protein>
    <submittedName>
        <fullName evidence="2">Uncharacterized protein</fullName>
    </submittedName>
</protein>
<evidence type="ECO:0000313" key="3">
    <source>
        <dbReference type="Proteomes" id="UP001165122"/>
    </source>
</evidence>
<accession>A0A9W7DNU9</accession>
<feature type="transmembrane region" description="Helical" evidence="1">
    <location>
        <begin position="132"/>
        <end position="152"/>
    </location>
</feature>
<dbReference type="OrthoDB" id="200146at2759"/>
<feature type="transmembrane region" description="Helical" evidence="1">
    <location>
        <begin position="89"/>
        <end position="112"/>
    </location>
</feature>
<name>A0A9W7DNU9_9STRA</name>
<feature type="transmembrane region" description="Helical" evidence="1">
    <location>
        <begin position="61"/>
        <end position="82"/>
    </location>
</feature>
<keyword evidence="1" id="KW-1133">Transmembrane helix</keyword>
<keyword evidence="1" id="KW-0472">Membrane</keyword>
<keyword evidence="3" id="KW-1185">Reference proteome</keyword>
<proteinExistence type="predicted"/>
<gene>
    <name evidence="2" type="ORF">TrLO_g14022</name>
</gene>
<sequence length="279" mass="30692">MQQNPPPLVAQVWGIPISQPNPEKVKLVKAVVGVSILGAVFRLMLFLWSMFGFDGGDPTGFWSESIGLFLSLLIPLCGYFGAKNSNKELICWFTGCNGLIFFVMFVDAVKFYQDPWATRGDDDGDFEPKSSGVIAGYSLVTIPGIILAALSFKYGAELNSKRENILIRSTPPPVAFVNQPQQPQQVVINVNGGGGGGGGYPGYQQQPVPFASAQMQYQQQFQQQQQFVQQQQQFVQQQPQFVQQQPQFLQQAPPAYNAPAAMQPVVAQPVDMNEEGGFY</sequence>
<dbReference type="EMBL" id="BRXW01000396">
    <property type="protein sequence ID" value="GMH50584.1"/>
    <property type="molecule type" value="Genomic_DNA"/>
</dbReference>
<comment type="caution">
    <text evidence="2">The sequence shown here is derived from an EMBL/GenBank/DDBJ whole genome shotgun (WGS) entry which is preliminary data.</text>
</comment>
<evidence type="ECO:0000313" key="2">
    <source>
        <dbReference type="EMBL" id="GMH50584.1"/>
    </source>
</evidence>
<dbReference type="AlphaFoldDB" id="A0A9W7DNU9"/>